<proteinExistence type="predicted"/>
<name>A0A6J7ET05_9ZZZZ</name>
<dbReference type="EMBL" id="CAFBLS010000197">
    <property type="protein sequence ID" value="CAB4882573.1"/>
    <property type="molecule type" value="Genomic_DNA"/>
</dbReference>
<dbReference type="AlphaFoldDB" id="A0A6J7ET05"/>
<organism evidence="1">
    <name type="scientific">freshwater metagenome</name>
    <dbReference type="NCBI Taxonomy" id="449393"/>
    <lineage>
        <taxon>unclassified sequences</taxon>
        <taxon>metagenomes</taxon>
        <taxon>ecological metagenomes</taxon>
    </lineage>
</organism>
<evidence type="ECO:0000313" key="1">
    <source>
        <dbReference type="EMBL" id="CAB4882573.1"/>
    </source>
</evidence>
<accession>A0A6J7ET05</accession>
<protein>
    <submittedName>
        <fullName evidence="1">Unannotated protein</fullName>
    </submittedName>
</protein>
<reference evidence="1" key="1">
    <citation type="submission" date="2020-05" db="EMBL/GenBank/DDBJ databases">
        <authorList>
            <person name="Chiriac C."/>
            <person name="Salcher M."/>
            <person name="Ghai R."/>
            <person name="Kavagutti S V."/>
        </authorList>
    </citation>
    <scope>NUCLEOTIDE SEQUENCE</scope>
</reference>
<gene>
    <name evidence="1" type="ORF">UFOPK3402_01456</name>
</gene>
<sequence>MDATTDASTYAIGSAPRLTLTITNIGDVACKRDVGPKANELEITSGGFHVWSSDDCNPNDKTKVVTLDPGGKVGSGITWNGRLSAAGCPSEGSVAKPGRYELVGRNGDVTSDKTPFALTKGN</sequence>